<dbReference type="SUPFAM" id="SSF46689">
    <property type="entry name" value="Homeodomain-like"/>
    <property type="match status" value="2"/>
</dbReference>
<dbReference type="InterPro" id="IPR029062">
    <property type="entry name" value="Class_I_gatase-like"/>
</dbReference>
<dbReference type="GO" id="GO:0003700">
    <property type="term" value="F:DNA-binding transcription factor activity"/>
    <property type="evidence" value="ECO:0007669"/>
    <property type="project" value="InterPro"/>
</dbReference>
<dbReference type="PROSITE" id="PS01124">
    <property type="entry name" value="HTH_ARAC_FAMILY_2"/>
    <property type="match status" value="1"/>
</dbReference>
<comment type="caution">
    <text evidence="4">The sequence shown here is derived from an EMBL/GenBank/DDBJ whole genome shotgun (WGS) entry which is preliminary data.</text>
</comment>
<dbReference type="Proteomes" id="UP000055019">
    <property type="component" value="Unassembled WGS sequence"/>
</dbReference>
<proteinExistence type="predicted"/>
<sequence>MSVGGEPRQASCGAVIASNVDLIDPTSFDYIAVCGGNDYLQSATSPSVLLDYLRQASAANVRLIGVCTGTFTIARAGLIGNRKVCVNWNVFDVFRAKFPAIAASTDHLFLDEGDLLTCAGSTAAIDLGLYLIARHCGGDKARQAARHMILQDIRPSRLPQPHFWTALDGISDPRIHAAAHFMEQRLDTPPSIEATARYVGVSPRQLERIFHTSLRMSPAAFQRRLRLEYGRWLLENGSTSVTQVAFDCGFADTAHFSREFKLLFQIRPSDVRKQPSSSASP</sequence>
<dbReference type="SUPFAM" id="SSF52317">
    <property type="entry name" value="Class I glutamine amidotransferase-like"/>
    <property type="match status" value="1"/>
</dbReference>
<gene>
    <name evidence="4" type="ORF">AWB74_02817</name>
</gene>
<dbReference type="Pfam" id="PF01965">
    <property type="entry name" value="DJ-1_PfpI"/>
    <property type="match status" value="1"/>
</dbReference>
<keyword evidence="1" id="KW-0805">Transcription regulation</keyword>
<dbReference type="AlphaFoldDB" id="A0A158IQT2"/>
<dbReference type="Pfam" id="PF12833">
    <property type="entry name" value="HTH_18"/>
    <property type="match status" value="1"/>
</dbReference>
<evidence type="ECO:0000313" key="4">
    <source>
        <dbReference type="EMBL" id="SAL58908.1"/>
    </source>
</evidence>
<dbReference type="InterPro" id="IPR002818">
    <property type="entry name" value="DJ-1/PfpI"/>
</dbReference>
<evidence type="ECO:0000256" key="1">
    <source>
        <dbReference type="ARBA" id="ARBA00023015"/>
    </source>
</evidence>
<dbReference type="GO" id="GO:0043565">
    <property type="term" value="F:sequence-specific DNA binding"/>
    <property type="evidence" value="ECO:0007669"/>
    <property type="project" value="InterPro"/>
</dbReference>
<organism evidence="4 5">
    <name type="scientific">Caballeronia arvi</name>
    <dbReference type="NCBI Taxonomy" id="1777135"/>
    <lineage>
        <taxon>Bacteria</taxon>
        <taxon>Pseudomonadati</taxon>
        <taxon>Pseudomonadota</taxon>
        <taxon>Betaproteobacteria</taxon>
        <taxon>Burkholderiales</taxon>
        <taxon>Burkholderiaceae</taxon>
        <taxon>Caballeronia</taxon>
    </lineage>
</organism>
<feature type="domain" description="HTH araC/xylS-type" evidence="3">
    <location>
        <begin position="176"/>
        <end position="274"/>
    </location>
</feature>
<evidence type="ECO:0000259" key="3">
    <source>
        <dbReference type="PROSITE" id="PS01124"/>
    </source>
</evidence>
<dbReference type="InterPro" id="IPR052158">
    <property type="entry name" value="INH-QAR"/>
</dbReference>
<evidence type="ECO:0000313" key="5">
    <source>
        <dbReference type="Proteomes" id="UP000055019"/>
    </source>
</evidence>
<name>A0A158IQT2_9BURK</name>
<accession>A0A158IQT2</accession>
<dbReference type="Gene3D" id="1.10.10.60">
    <property type="entry name" value="Homeodomain-like"/>
    <property type="match status" value="1"/>
</dbReference>
<keyword evidence="5" id="KW-1185">Reference proteome</keyword>
<dbReference type="CDD" id="cd03136">
    <property type="entry name" value="GATase1_AraC_ArgR_like"/>
    <property type="match status" value="1"/>
</dbReference>
<dbReference type="PANTHER" id="PTHR43130">
    <property type="entry name" value="ARAC-FAMILY TRANSCRIPTIONAL REGULATOR"/>
    <property type="match status" value="1"/>
</dbReference>
<dbReference type="InterPro" id="IPR009057">
    <property type="entry name" value="Homeodomain-like_sf"/>
</dbReference>
<evidence type="ECO:0000256" key="2">
    <source>
        <dbReference type="ARBA" id="ARBA00023163"/>
    </source>
</evidence>
<keyword evidence="2" id="KW-0804">Transcription</keyword>
<dbReference type="Gene3D" id="3.40.50.880">
    <property type="match status" value="1"/>
</dbReference>
<dbReference type="SMART" id="SM00342">
    <property type="entry name" value="HTH_ARAC"/>
    <property type="match status" value="1"/>
</dbReference>
<reference evidence="4" key="1">
    <citation type="submission" date="2016-01" db="EMBL/GenBank/DDBJ databases">
        <authorList>
            <person name="Peeters C."/>
        </authorList>
    </citation>
    <scope>NUCLEOTIDE SEQUENCE [LARGE SCALE GENOMIC DNA]</scope>
    <source>
        <strain evidence="4">LMG 29317</strain>
    </source>
</reference>
<dbReference type="EMBL" id="FCOM02000010">
    <property type="protein sequence ID" value="SAL58908.1"/>
    <property type="molecule type" value="Genomic_DNA"/>
</dbReference>
<protein>
    <submittedName>
        <fullName evidence="4">AraC family transcriptional regulator</fullName>
    </submittedName>
</protein>
<dbReference type="InterPro" id="IPR018060">
    <property type="entry name" value="HTH_AraC"/>
</dbReference>
<dbReference type="PANTHER" id="PTHR43130:SF3">
    <property type="entry name" value="HTH-TYPE TRANSCRIPTIONAL REGULATOR RV1931C"/>
    <property type="match status" value="1"/>
</dbReference>